<protein>
    <submittedName>
        <fullName evidence="1">Uncharacterized protein</fullName>
    </submittedName>
</protein>
<name>A0A1X1J6H4_STROR</name>
<proteinExistence type="predicted"/>
<dbReference type="RefSeq" id="WP_084949050.1">
    <property type="nucleotide sequence ID" value="NZ_NCVA01000041.1"/>
</dbReference>
<dbReference type="AlphaFoldDB" id="A0A1X1J6H4"/>
<sequence length="78" mass="9089">MINTIYEEKSKIVSEIILDQTDKFIVKDIIEKVKSKIEDQIEKLFGTLADMENYIINKLNSMCEYGLVGKTDLYYFAV</sequence>
<dbReference type="EMBL" id="NCVA01000041">
    <property type="protein sequence ID" value="ORO80991.1"/>
    <property type="molecule type" value="Genomic_DNA"/>
</dbReference>
<reference evidence="1 2" key="1">
    <citation type="journal article" date="2016" name="Eur. J. Clin. Microbiol. Infect. Dis.">
        <title>Whole genome sequencing as a tool for phylogenetic analysis of clinical strains of Mitis group streptococci.</title>
        <authorList>
            <person name="Rasmussen L.H."/>
            <person name="Dargis R."/>
            <person name="Hojholt K."/>
            <person name="Christensen J.J."/>
            <person name="Skovgaard O."/>
            <person name="Justesen U.S."/>
            <person name="Rosenvinge F.S."/>
            <person name="Moser C."/>
            <person name="Lukjancenko O."/>
            <person name="Rasmussen S."/>
            <person name="Nielsen X.C."/>
        </authorList>
    </citation>
    <scope>NUCLEOTIDE SEQUENCE [LARGE SCALE GENOMIC DNA]</scope>
    <source>
        <strain evidence="1 2">RH_13585_10</strain>
    </source>
</reference>
<accession>A0A1X1J6H4</accession>
<evidence type="ECO:0000313" key="2">
    <source>
        <dbReference type="Proteomes" id="UP000193064"/>
    </source>
</evidence>
<gene>
    <name evidence="1" type="ORF">B7705_08880</name>
</gene>
<evidence type="ECO:0000313" key="1">
    <source>
        <dbReference type="EMBL" id="ORO80991.1"/>
    </source>
</evidence>
<dbReference type="Proteomes" id="UP000193064">
    <property type="component" value="Unassembled WGS sequence"/>
</dbReference>
<comment type="caution">
    <text evidence="1">The sequence shown here is derived from an EMBL/GenBank/DDBJ whole genome shotgun (WGS) entry which is preliminary data.</text>
</comment>
<organism evidence="1 2">
    <name type="scientific">Streptococcus oralis subsp. dentisani</name>
    <dbReference type="NCBI Taxonomy" id="1458253"/>
    <lineage>
        <taxon>Bacteria</taxon>
        <taxon>Bacillati</taxon>
        <taxon>Bacillota</taxon>
        <taxon>Bacilli</taxon>
        <taxon>Lactobacillales</taxon>
        <taxon>Streptococcaceae</taxon>
        <taxon>Streptococcus</taxon>
    </lineage>
</organism>